<reference evidence="2" key="1">
    <citation type="journal article" date="2014" name="Science">
        <title>Ancient hybridizations among the ancestral genomes of bread wheat.</title>
        <authorList>
            <consortium name="International Wheat Genome Sequencing Consortium,"/>
            <person name="Marcussen T."/>
            <person name="Sandve S.R."/>
            <person name="Heier L."/>
            <person name="Spannagl M."/>
            <person name="Pfeifer M."/>
            <person name="Jakobsen K.S."/>
            <person name="Wulff B.B."/>
            <person name="Steuernagel B."/>
            <person name="Mayer K.F."/>
            <person name="Olsen O.A."/>
        </authorList>
    </citation>
    <scope>NUCLEOTIDE SEQUENCE [LARGE SCALE GENOMIC DNA]</scope>
    <source>
        <strain evidence="2">cv. AL8/78</strain>
    </source>
</reference>
<name>A0A453L0T8_AEGTS</name>
<dbReference type="Proteomes" id="UP000015105">
    <property type="component" value="Chromosome 5D"/>
</dbReference>
<dbReference type="Gramene" id="AET5Gv20588500.6">
    <property type="protein sequence ID" value="AET5Gv20588500.6"/>
    <property type="gene ID" value="AET5Gv20588500"/>
</dbReference>
<keyword evidence="2" id="KW-1185">Reference proteome</keyword>
<organism evidence="1 2">
    <name type="scientific">Aegilops tauschii subsp. strangulata</name>
    <name type="common">Goatgrass</name>
    <dbReference type="NCBI Taxonomy" id="200361"/>
    <lineage>
        <taxon>Eukaryota</taxon>
        <taxon>Viridiplantae</taxon>
        <taxon>Streptophyta</taxon>
        <taxon>Embryophyta</taxon>
        <taxon>Tracheophyta</taxon>
        <taxon>Spermatophyta</taxon>
        <taxon>Magnoliopsida</taxon>
        <taxon>Liliopsida</taxon>
        <taxon>Poales</taxon>
        <taxon>Poaceae</taxon>
        <taxon>BOP clade</taxon>
        <taxon>Pooideae</taxon>
        <taxon>Triticodae</taxon>
        <taxon>Triticeae</taxon>
        <taxon>Triticinae</taxon>
        <taxon>Aegilops</taxon>
    </lineage>
</organism>
<dbReference type="EnsemblPlants" id="AET5Gv20588500.6">
    <property type="protein sequence ID" value="AET5Gv20588500.6"/>
    <property type="gene ID" value="AET5Gv20588500"/>
</dbReference>
<evidence type="ECO:0000313" key="1">
    <source>
        <dbReference type="EnsemblPlants" id="AET5Gv20588500.6"/>
    </source>
</evidence>
<evidence type="ECO:0000313" key="2">
    <source>
        <dbReference type="Proteomes" id="UP000015105"/>
    </source>
</evidence>
<reference evidence="2" key="2">
    <citation type="journal article" date="2017" name="Nat. Plants">
        <title>The Aegilops tauschii genome reveals multiple impacts of transposons.</title>
        <authorList>
            <person name="Zhao G."/>
            <person name="Zou C."/>
            <person name="Li K."/>
            <person name="Wang K."/>
            <person name="Li T."/>
            <person name="Gao L."/>
            <person name="Zhang X."/>
            <person name="Wang H."/>
            <person name="Yang Z."/>
            <person name="Liu X."/>
            <person name="Jiang W."/>
            <person name="Mao L."/>
            <person name="Kong X."/>
            <person name="Jiao Y."/>
            <person name="Jia J."/>
        </authorList>
    </citation>
    <scope>NUCLEOTIDE SEQUENCE [LARGE SCALE GENOMIC DNA]</scope>
    <source>
        <strain evidence="2">cv. AL8/78</strain>
    </source>
</reference>
<reference evidence="1" key="3">
    <citation type="journal article" date="2017" name="Nature">
        <title>Genome sequence of the progenitor of the wheat D genome Aegilops tauschii.</title>
        <authorList>
            <person name="Luo M.C."/>
            <person name="Gu Y.Q."/>
            <person name="Puiu D."/>
            <person name="Wang H."/>
            <person name="Twardziok S.O."/>
            <person name="Deal K.R."/>
            <person name="Huo N."/>
            <person name="Zhu T."/>
            <person name="Wang L."/>
            <person name="Wang Y."/>
            <person name="McGuire P.E."/>
            <person name="Liu S."/>
            <person name="Long H."/>
            <person name="Ramasamy R.K."/>
            <person name="Rodriguez J.C."/>
            <person name="Van S.L."/>
            <person name="Yuan L."/>
            <person name="Wang Z."/>
            <person name="Xia Z."/>
            <person name="Xiao L."/>
            <person name="Anderson O.D."/>
            <person name="Ouyang S."/>
            <person name="Liang Y."/>
            <person name="Zimin A.V."/>
            <person name="Pertea G."/>
            <person name="Qi P."/>
            <person name="Bennetzen J.L."/>
            <person name="Dai X."/>
            <person name="Dawson M.W."/>
            <person name="Muller H.G."/>
            <person name="Kugler K."/>
            <person name="Rivarola-Duarte L."/>
            <person name="Spannagl M."/>
            <person name="Mayer K.F.X."/>
            <person name="Lu F.H."/>
            <person name="Bevan M.W."/>
            <person name="Leroy P."/>
            <person name="Li P."/>
            <person name="You F.M."/>
            <person name="Sun Q."/>
            <person name="Liu Z."/>
            <person name="Lyons E."/>
            <person name="Wicker T."/>
            <person name="Salzberg S.L."/>
            <person name="Devos K.M."/>
            <person name="Dvorak J."/>
        </authorList>
    </citation>
    <scope>NUCLEOTIDE SEQUENCE [LARGE SCALE GENOMIC DNA]</scope>
    <source>
        <strain evidence="1">cv. AL8/78</strain>
    </source>
</reference>
<sequence length="61" mass="7023">CSCRSGDPPFPPAELNFHFDSRLPRFQGVVVESSCRCSYLFSFGTSSRKRCLYIIRESKKE</sequence>
<dbReference type="AlphaFoldDB" id="A0A453L0T8"/>
<accession>A0A453L0T8</accession>
<reference evidence="1" key="5">
    <citation type="journal article" date="2021" name="G3 (Bethesda)">
        <title>Aegilops tauschii genome assembly Aet v5.0 features greater sequence contiguity and improved annotation.</title>
        <authorList>
            <person name="Wang L."/>
            <person name="Zhu T."/>
            <person name="Rodriguez J.C."/>
            <person name="Deal K.R."/>
            <person name="Dubcovsky J."/>
            <person name="McGuire P.E."/>
            <person name="Lux T."/>
            <person name="Spannagl M."/>
            <person name="Mayer K.F.X."/>
            <person name="Baldrich P."/>
            <person name="Meyers B.C."/>
            <person name="Huo N."/>
            <person name="Gu Y.Q."/>
            <person name="Zhou H."/>
            <person name="Devos K.M."/>
            <person name="Bennetzen J.L."/>
            <person name="Unver T."/>
            <person name="Budak H."/>
            <person name="Gulick P.J."/>
            <person name="Galiba G."/>
            <person name="Kalapos B."/>
            <person name="Nelson D.R."/>
            <person name="Li P."/>
            <person name="You F.M."/>
            <person name="Luo M.C."/>
            <person name="Dvorak J."/>
        </authorList>
    </citation>
    <scope>NUCLEOTIDE SEQUENCE [LARGE SCALE GENOMIC DNA]</scope>
    <source>
        <strain evidence="1">cv. AL8/78</strain>
    </source>
</reference>
<reference evidence="1" key="4">
    <citation type="submission" date="2019-03" db="UniProtKB">
        <authorList>
            <consortium name="EnsemblPlants"/>
        </authorList>
    </citation>
    <scope>IDENTIFICATION</scope>
</reference>
<protein>
    <submittedName>
        <fullName evidence="1">Uncharacterized protein</fullName>
    </submittedName>
</protein>
<proteinExistence type="predicted"/>